<protein>
    <submittedName>
        <fullName evidence="1">Uncharacterized protein</fullName>
    </submittedName>
</protein>
<dbReference type="RefSeq" id="WP_201081790.1">
    <property type="nucleotide sequence ID" value="NZ_CP067421.1"/>
</dbReference>
<sequence length="58" mass="6110">MARGGVSAQRELFGTTELAASLPSEVARRLLPLLEQLLTEVMAAEAAATEGSDEQDHA</sequence>
<proteinExistence type="predicted"/>
<gene>
    <name evidence="1" type="ORF">IGS68_29890</name>
</gene>
<dbReference type="EMBL" id="CP067421">
    <property type="protein sequence ID" value="QQP92687.1"/>
    <property type="molecule type" value="Genomic_DNA"/>
</dbReference>
<keyword evidence="2" id="KW-1185">Reference proteome</keyword>
<keyword evidence="1" id="KW-0614">Plasmid</keyword>
<name>A0ABX7BJN2_9PROT</name>
<organism evidence="1 2">
    <name type="scientific">Skermanella cutis</name>
    <dbReference type="NCBI Taxonomy" id="2775420"/>
    <lineage>
        <taxon>Bacteria</taxon>
        <taxon>Pseudomonadati</taxon>
        <taxon>Pseudomonadota</taxon>
        <taxon>Alphaproteobacteria</taxon>
        <taxon>Rhodospirillales</taxon>
        <taxon>Azospirillaceae</taxon>
        <taxon>Skermanella</taxon>
    </lineage>
</organism>
<reference evidence="1" key="1">
    <citation type="submission" date="2021-02" db="EMBL/GenBank/DDBJ databases">
        <title>Skermanella TT6 skin isolate.</title>
        <authorList>
            <person name="Lee K."/>
            <person name="Ganzorig M."/>
        </authorList>
    </citation>
    <scope>NUCLEOTIDE SEQUENCE</scope>
    <source>
        <strain evidence="1">TT6</strain>
    </source>
</reference>
<evidence type="ECO:0000313" key="2">
    <source>
        <dbReference type="Proteomes" id="UP000595197"/>
    </source>
</evidence>
<evidence type="ECO:0000313" key="1">
    <source>
        <dbReference type="EMBL" id="QQP92687.1"/>
    </source>
</evidence>
<accession>A0ABX7BJN2</accession>
<dbReference type="Proteomes" id="UP000595197">
    <property type="component" value="Plasmid pTT6-1"/>
</dbReference>
<geneLocation type="plasmid" evidence="1 2">
    <name>pTT6-1</name>
</geneLocation>